<comment type="similarity">
    <text evidence="2 11">Belongs to the class-V pyridoxal-phosphate-dependent aminotransferase family. SerC subfamily.</text>
</comment>
<dbReference type="Gene3D" id="3.40.640.10">
    <property type="entry name" value="Type I PLP-dependent aspartate aminotransferase-like (Major domain)"/>
    <property type="match status" value="1"/>
</dbReference>
<reference evidence="13 14" key="1">
    <citation type="journal article" date="2024" name="Arch. Microbiol.">
        <title>Corallococcus caeni sp. nov., a novel myxobacterium isolated from activated sludge.</title>
        <authorList>
            <person name="Tomita S."/>
            <person name="Nakai R."/>
            <person name="Kuroda K."/>
            <person name="Kurashita H."/>
            <person name="Hatamoto M."/>
            <person name="Yamaguchi T."/>
            <person name="Narihiro T."/>
        </authorList>
    </citation>
    <scope>NUCLEOTIDE SEQUENCE [LARGE SCALE GENOMIC DNA]</scope>
    <source>
        <strain evidence="13 14">NO1</strain>
    </source>
</reference>
<sequence length="374" mass="41185">MGDVVSHREVPVMRVINFNAGPAGLPLPALEQARDELLDFHGTGMSVMEHSHRGKDYEGVHDEAVALLTELLGIPATHQVLFLTGGASQQFAQVPMNFLTQGASADYLMTGVWSEKAFDEAKYFGSPRIAATTVLPDKRYLRVPRQGELQLDPQAAYVHLTSNNTIFGSQWHTFPDVGRVPLVADMSSDFLWKPTDVSRFALIYAGAQKNLGPSGVTLIIAAKDFIAKGRKDIPKYFRYTTHAENNSLYNTPPTLAIYLVRNVLQWAKGLGGLPALEQRNREKADTLYGTIDRNGGFYRAPVERESRSVMNVVFHLPTEELDAAFVAEAKKAGMVGLKGHRTAGGIRVSLYNAVSPQDVKTLTSFMDHFVKTHG</sequence>
<dbReference type="PIRSF" id="PIRSF000525">
    <property type="entry name" value="SerC"/>
    <property type="match status" value="1"/>
</dbReference>
<dbReference type="Pfam" id="PF00266">
    <property type="entry name" value="Aminotran_5"/>
    <property type="match status" value="1"/>
</dbReference>
<dbReference type="InterPro" id="IPR015424">
    <property type="entry name" value="PyrdxlP-dep_Trfase"/>
</dbReference>
<organism evidence="13 14">
    <name type="scientific">Corallococcus caeni</name>
    <dbReference type="NCBI Taxonomy" id="3082388"/>
    <lineage>
        <taxon>Bacteria</taxon>
        <taxon>Pseudomonadati</taxon>
        <taxon>Myxococcota</taxon>
        <taxon>Myxococcia</taxon>
        <taxon>Myxococcales</taxon>
        <taxon>Cystobacterineae</taxon>
        <taxon>Myxococcaceae</taxon>
        <taxon>Corallococcus</taxon>
    </lineage>
</organism>
<dbReference type="Gene3D" id="3.90.1150.10">
    <property type="entry name" value="Aspartate Aminotransferase, domain 1"/>
    <property type="match status" value="1"/>
</dbReference>
<dbReference type="NCBIfam" id="NF003764">
    <property type="entry name" value="PRK05355.1"/>
    <property type="match status" value="1"/>
</dbReference>
<dbReference type="EC" id="2.6.1.52" evidence="11"/>
<evidence type="ECO:0000313" key="14">
    <source>
        <dbReference type="Proteomes" id="UP001342631"/>
    </source>
</evidence>
<evidence type="ECO:0000256" key="3">
    <source>
        <dbReference type="ARBA" id="ARBA00022576"/>
    </source>
</evidence>
<comment type="pathway">
    <text evidence="1 11">Amino-acid biosynthesis; L-serine biosynthesis; L-serine from 3-phospho-D-glycerate: step 2/3.</text>
</comment>
<comment type="subcellular location">
    <subcellularLocation>
        <location evidence="11">Cytoplasm</location>
    </subcellularLocation>
</comment>
<protein>
    <recommendedName>
        <fullName evidence="11">Phosphoserine aminotransferase</fullName>
        <ecNumber evidence="11">2.6.1.52</ecNumber>
    </recommendedName>
    <alternativeName>
        <fullName evidence="11">Phosphohydroxythreonine aminotransferase</fullName>
        <shortName evidence="11">PSAT</shortName>
    </alternativeName>
</protein>
<dbReference type="InterPro" id="IPR015422">
    <property type="entry name" value="PyrdxlP-dep_Trfase_small"/>
</dbReference>
<dbReference type="InterPro" id="IPR022278">
    <property type="entry name" value="Pser_aminoTfrase"/>
</dbReference>
<comment type="pathway">
    <text evidence="11">Cofactor biosynthesis; pyridoxine 5'-phosphate biosynthesis; pyridoxine 5'-phosphate from D-erythrose 4-phosphate: step 3/5.</text>
</comment>
<evidence type="ECO:0000259" key="12">
    <source>
        <dbReference type="Pfam" id="PF00266"/>
    </source>
</evidence>
<comment type="function">
    <text evidence="11">Catalyzes the reversible conversion of 3-phosphohydroxypyruvate to phosphoserine and of 3-hydroxy-2-oxo-4-phosphonooxybutanoate to phosphohydroxythreonine.</text>
</comment>
<dbReference type="SUPFAM" id="SSF53383">
    <property type="entry name" value="PLP-dependent transferases"/>
    <property type="match status" value="1"/>
</dbReference>
<dbReference type="Proteomes" id="UP001342631">
    <property type="component" value="Unassembled WGS sequence"/>
</dbReference>
<evidence type="ECO:0000256" key="9">
    <source>
        <dbReference type="ARBA" id="ARBA00047630"/>
    </source>
</evidence>
<comment type="catalytic activity">
    <reaction evidence="9 11">
        <text>4-(phosphooxy)-L-threonine + 2-oxoglutarate = (R)-3-hydroxy-2-oxo-4-phosphooxybutanoate + L-glutamate</text>
        <dbReference type="Rhea" id="RHEA:16573"/>
        <dbReference type="ChEBI" id="CHEBI:16810"/>
        <dbReference type="ChEBI" id="CHEBI:29985"/>
        <dbReference type="ChEBI" id="CHEBI:58452"/>
        <dbReference type="ChEBI" id="CHEBI:58538"/>
        <dbReference type="EC" id="2.6.1.52"/>
    </reaction>
</comment>
<dbReference type="HAMAP" id="MF_00160">
    <property type="entry name" value="SerC_aminotrans_5"/>
    <property type="match status" value="1"/>
</dbReference>
<keyword evidence="5 11" id="KW-0808">Transferase</keyword>
<keyword evidence="7 11" id="KW-0664">Pyridoxine biosynthesis</keyword>
<dbReference type="InterPro" id="IPR015421">
    <property type="entry name" value="PyrdxlP-dep_Trfase_major"/>
</dbReference>
<dbReference type="PANTHER" id="PTHR43247">
    <property type="entry name" value="PHOSPHOSERINE AMINOTRANSFERASE"/>
    <property type="match status" value="1"/>
</dbReference>
<feature type="binding site" evidence="11">
    <location>
        <position position="185"/>
    </location>
    <ligand>
        <name>pyridoxal 5'-phosphate</name>
        <dbReference type="ChEBI" id="CHEBI:597326"/>
    </ligand>
</feature>
<comment type="cofactor">
    <cofactor evidence="11">
        <name>pyridoxal 5'-phosphate</name>
        <dbReference type="ChEBI" id="CHEBI:597326"/>
    </cofactor>
    <text evidence="11">Binds 1 pyridoxal phosphate per subunit.</text>
</comment>
<comment type="caution">
    <text evidence="11">Lacks conserved residue(s) required for the propagation of feature annotation.</text>
</comment>
<keyword evidence="4 11" id="KW-0028">Amino-acid biosynthesis</keyword>
<evidence type="ECO:0000256" key="11">
    <source>
        <dbReference type="HAMAP-Rule" id="MF_00160"/>
    </source>
</evidence>
<feature type="binding site" evidence="11">
    <location>
        <begin position="250"/>
        <end position="251"/>
    </location>
    <ligand>
        <name>pyridoxal 5'-phosphate</name>
        <dbReference type="ChEBI" id="CHEBI:597326"/>
    </ligand>
</feature>
<evidence type="ECO:0000256" key="5">
    <source>
        <dbReference type="ARBA" id="ARBA00022679"/>
    </source>
</evidence>
<feature type="domain" description="Aminotransferase class V" evidence="12">
    <location>
        <begin position="16"/>
        <end position="362"/>
    </location>
</feature>
<feature type="binding site" evidence="11">
    <location>
        <position position="53"/>
    </location>
    <ligand>
        <name>L-glutamate</name>
        <dbReference type="ChEBI" id="CHEBI:29985"/>
    </ligand>
</feature>
<feature type="binding site" evidence="11">
    <location>
        <position position="165"/>
    </location>
    <ligand>
        <name>pyridoxal 5'-phosphate</name>
        <dbReference type="ChEBI" id="CHEBI:597326"/>
    </ligand>
</feature>
<keyword evidence="14" id="KW-1185">Reference proteome</keyword>
<gene>
    <name evidence="11 13" type="primary">serC</name>
    <name evidence="13" type="ORF">ASNO1_55310</name>
</gene>
<keyword evidence="8 11" id="KW-0718">Serine biosynthesis</keyword>
<evidence type="ECO:0000256" key="4">
    <source>
        <dbReference type="ARBA" id="ARBA00022605"/>
    </source>
</evidence>
<proteinExistence type="inferred from homology"/>
<evidence type="ECO:0000256" key="6">
    <source>
        <dbReference type="ARBA" id="ARBA00022898"/>
    </source>
</evidence>
<keyword evidence="6 11" id="KW-0663">Pyridoxal phosphate</keyword>
<feature type="binding site" evidence="11">
    <location>
        <begin position="87"/>
        <end position="88"/>
    </location>
    <ligand>
        <name>pyridoxal 5'-phosphate</name>
        <dbReference type="ChEBI" id="CHEBI:597326"/>
    </ligand>
</feature>
<name>A0ABQ6QYY9_9BACT</name>
<comment type="subunit">
    <text evidence="11">Homodimer.</text>
</comment>
<evidence type="ECO:0000256" key="1">
    <source>
        <dbReference type="ARBA" id="ARBA00005099"/>
    </source>
</evidence>
<accession>A0ABQ6QYY9</accession>
<evidence type="ECO:0000313" key="13">
    <source>
        <dbReference type="EMBL" id="GMU09278.1"/>
    </source>
</evidence>
<keyword evidence="3 11" id="KW-0032">Aminotransferase</keyword>
<evidence type="ECO:0000256" key="2">
    <source>
        <dbReference type="ARBA" id="ARBA00006904"/>
    </source>
</evidence>
<evidence type="ECO:0000256" key="8">
    <source>
        <dbReference type="ARBA" id="ARBA00023299"/>
    </source>
</evidence>
<comment type="caution">
    <text evidence="13">The sequence shown here is derived from an EMBL/GenBank/DDBJ whole genome shotgun (WGS) entry which is preliminary data.</text>
</comment>
<evidence type="ECO:0000256" key="7">
    <source>
        <dbReference type="ARBA" id="ARBA00023096"/>
    </source>
</evidence>
<comment type="catalytic activity">
    <reaction evidence="10 11">
        <text>O-phospho-L-serine + 2-oxoglutarate = 3-phosphooxypyruvate + L-glutamate</text>
        <dbReference type="Rhea" id="RHEA:14329"/>
        <dbReference type="ChEBI" id="CHEBI:16810"/>
        <dbReference type="ChEBI" id="CHEBI:18110"/>
        <dbReference type="ChEBI" id="CHEBI:29985"/>
        <dbReference type="ChEBI" id="CHEBI:57524"/>
        <dbReference type="EC" id="2.6.1.52"/>
    </reaction>
</comment>
<feature type="binding site" evidence="11">
    <location>
        <position position="113"/>
    </location>
    <ligand>
        <name>pyridoxal 5'-phosphate</name>
        <dbReference type="ChEBI" id="CHEBI:597326"/>
    </ligand>
</feature>
<feature type="modified residue" description="N6-(pyridoxal phosphate)lysine" evidence="11">
    <location>
        <position position="209"/>
    </location>
</feature>
<dbReference type="EMBL" id="BTTX01000005">
    <property type="protein sequence ID" value="GMU09278.1"/>
    <property type="molecule type" value="Genomic_DNA"/>
</dbReference>
<dbReference type="InterPro" id="IPR000192">
    <property type="entry name" value="Aminotrans_V_dom"/>
</dbReference>
<dbReference type="PANTHER" id="PTHR43247:SF1">
    <property type="entry name" value="PHOSPHOSERINE AMINOTRANSFERASE"/>
    <property type="match status" value="1"/>
</dbReference>
<evidence type="ECO:0000256" key="10">
    <source>
        <dbReference type="ARBA" id="ARBA00049007"/>
    </source>
</evidence>
<feature type="binding site" evidence="11">
    <location>
        <position position="208"/>
    </location>
    <ligand>
        <name>pyridoxal 5'-phosphate</name>
        <dbReference type="ChEBI" id="CHEBI:597326"/>
    </ligand>
</feature>
<keyword evidence="11" id="KW-0963">Cytoplasm</keyword>
<dbReference type="NCBIfam" id="TIGR01364">
    <property type="entry name" value="serC_1"/>
    <property type="match status" value="1"/>
</dbReference>